<evidence type="ECO:0000256" key="3">
    <source>
        <dbReference type="PIRSR" id="PIRSR000103-1"/>
    </source>
</evidence>
<dbReference type="InterPro" id="IPR006115">
    <property type="entry name" value="6PGDH_NADP-bd"/>
</dbReference>
<dbReference type="Pfam" id="PF03446">
    <property type="entry name" value="NAD_binding_2"/>
    <property type="match status" value="1"/>
</dbReference>
<dbReference type="GO" id="GO:0016491">
    <property type="term" value="F:oxidoreductase activity"/>
    <property type="evidence" value="ECO:0007669"/>
    <property type="project" value="UniProtKB-KW"/>
</dbReference>
<feature type="domain" description="3-hydroxyisobutyrate dehydrogenase-like NAD-binding" evidence="5">
    <location>
        <begin position="165"/>
        <end position="284"/>
    </location>
</feature>
<dbReference type="Gene3D" id="1.10.1040.10">
    <property type="entry name" value="N-(1-d-carboxylethyl)-l-norvaline Dehydrogenase, domain 2"/>
    <property type="match status" value="1"/>
</dbReference>
<feature type="domain" description="6-phosphogluconate dehydrogenase NADP-binding" evidence="4">
    <location>
        <begin position="8"/>
        <end position="162"/>
    </location>
</feature>
<dbReference type="EMBL" id="PHRG01000007">
    <property type="protein sequence ID" value="PJO74652.1"/>
    <property type="molecule type" value="Genomic_DNA"/>
</dbReference>
<name>A0A2H9YPT5_9GAMM</name>
<keyword evidence="2" id="KW-0520">NAD</keyword>
<evidence type="ECO:0000256" key="2">
    <source>
        <dbReference type="ARBA" id="ARBA00023027"/>
    </source>
</evidence>
<proteinExistence type="predicted"/>
<dbReference type="SUPFAM" id="SSF48179">
    <property type="entry name" value="6-phosphogluconate dehydrogenase C-terminal domain-like"/>
    <property type="match status" value="1"/>
</dbReference>
<dbReference type="RefSeq" id="WP_100535414.1">
    <property type="nucleotide sequence ID" value="NZ_CBDBYO010000023.1"/>
</dbReference>
<dbReference type="InterPro" id="IPR036291">
    <property type="entry name" value="NAD(P)-bd_dom_sf"/>
</dbReference>
<evidence type="ECO:0000313" key="6">
    <source>
        <dbReference type="EMBL" id="PJO74652.1"/>
    </source>
</evidence>
<accession>A0A2H9YPT5</accession>
<dbReference type="SUPFAM" id="SSF51735">
    <property type="entry name" value="NAD(P)-binding Rossmann-fold domains"/>
    <property type="match status" value="1"/>
</dbReference>
<dbReference type="PANTHER" id="PTHR43060:SF15">
    <property type="entry name" value="3-HYDROXYISOBUTYRATE DEHYDROGENASE-LIKE 1, MITOCHONDRIAL-RELATED"/>
    <property type="match status" value="1"/>
</dbReference>
<dbReference type="AlphaFoldDB" id="A0A2H9YPT5"/>
<dbReference type="Gene3D" id="3.40.50.720">
    <property type="entry name" value="NAD(P)-binding Rossmann-like Domain"/>
    <property type="match status" value="1"/>
</dbReference>
<evidence type="ECO:0000313" key="7">
    <source>
        <dbReference type="Proteomes" id="UP000243446"/>
    </source>
</evidence>
<dbReference type="Proteomes" id="UP000243446">
    <property type="component" value="Unassembled WGS sequence"/>
</dbReference>
<evidence type="ECO:0000256" key="1">
    <source>
        <dbReference type="ARBA" id="ARBA00023002"/>
    </source>
</evidence>
<dbReference type="GO" id="GO:0051287">
    <property type="term" value="F:NAD binding"/>
    <property type="evidence" value="ECO:0007669"/>
    <property type="project" value="InterPro"/>
</dbReference>
<dbReference type="GeneID" id="97178225"/>
<dbReference type="InterPro" id="IPR013328">
    <property type="entry name" value="6PGD_dom2"/>
</dbReference>
<dbReference type="InterPro" id="IPR015815">
    <property type="entry name" value="HIBADH-related"/>
</dbReference>
<dbReference type="InterPro" id="IPR029154">
    <property type="entry name" value="HIBADH-like_NADP-bd"/>
</dbReference>
<keyword evidence="1" id="KW-0560">Oxidoreductase</keyword>
<dbReference type="InterPro" id="IPR008927">
    <property type="entry name" value="6-PGluconate_DH-like_C_sf"/>
</dbReference>
<evidence type="ECO:0000259" key="5">
    <source>
        <dbReference type="Pfam" id="PF14833"/>
    </source>
</evidence>
<reference evidence="6 7" key="1">
    <citation type="submission" date="2017-11" db="EMBL/GenBank/DDBJ databases">
        <title>Revising the taxonomy of the Acinetobacter lwoffii group: the description of Acinetobacter pseudolwoffii sp. nov. and emended description of Acinetobacter lwoffii.</title>
        <authorList>
            <person name="Nemec A."/>
            <person name="Radolfova-Krizova L."/>
        </authorList>
    </citation>
    <scope>NUCLEOTIDE SEQUENCE [LARGE SCALE GENOMIC DNA]</scope>
    <source>
        <strain evidence="6 7">ANC 5044</strain>
    </source>
</reference>
<gene>
    <name evidence="6" type="ORF">CWI32_12300</name>
</gene>
<dbReference type="GO" id="GO:0050661">
    <property type="term" value="F:NADP binding"/>
    <property type="evidence" value="ECO:0007669"/>
    <property type="project" value="InterPro"/>
</dbReference>
<sequence length="289" mass="30624">MQLNRDTKIAFLGMGLMGRRMATRLLHAGFQVAVWNRTPAACHPLIDLGATALSLNQIADYPVILTCLADDQAVQSVFEQIAPYLVADQIIVDFSSLSVQQTHALAAQAQTRQVSWIDSPVSGGTAGAEQGSLVIFAGGDAAMIEHLDPIYAALSQRVTRMGDTGTGQATKICNQLIVAANSTLIAEAVALAGLAGVDTRLLAPALAGGFADSKPFQILAPRMATQTFEPVQWKVQTLSKDLNNAVQLAQSFDLNVPVATQALSQLQIHQAQGFAEADLATVIQQLKHA</sequence>
<comment type="caution">
    <text evidence="6">The sequence shown here is derived from an EMBL/GenBank/DDBJ whole genome shotgun (WGS) entry which is preliminary data.</text>
</comment>
<organism evidence="6 7">
    <name type="scientific">Acinetobacter pseudolwoffii</name>
    <dbReference type="NCBI Taxonomy" id="2053287"/>
    <lineage>
        <taxon>Bacteria</taxon>
        <taxon>Pseudomonadati</taxon>
        <taxon>Pseudomonadota</taxon>
        <taxon>Gammaproteobacteria</taxon>
        <taxon>Moraxellales</taxon>
        <taxon>Moraxellaceae</taxon>
        <taxon>Acinetobacter</taxon>
    </lineage>
</organism>
<dbReference type="PIRSF" id="PIRSF000103">
    <property type="entry name" value="HIBADH"/>
    <property type="match status" value="1"/>
</dbReference>
<evidence type="ECO:0000259" key="4">
    <source>
        <dbReference type="Pfam" id="PF03446"/>
    </source>
</evidence>
<dbReference type="PANTHER" id="PTHR43060">
    <property type="entry name" value="3-HYDROXYISOBUTYRATE DEHYDROGENASE-LIKE 1, MITOCHONDRIAL-RELATED"/>
    <property type="match status" value="1"/>
</dbReference>
<dbReference type="Pfam" id="PF14833">
    <property type="entry name" value="NAD_binding_11"/>
    <property type="match status" value="1"/>
</dbReference>
<protein>
    <submittedName>
        <fullName evidence="6">NAD(P)-dependent oxidoreductase</fullName>
    </submittedName>
</protein>
<feature type="active site" evidence="3">
    <location>
        <position position="171"/>
    </location>
</feature>